<feature type="non-terminal residue" evidence="2">
    <location>
        <position position="31"/>
    </location>
</feature>
<dbReference type="EMBL" id="BARU01024224">
    <property type="protein sequence ID" value="GAH47961.1"/>
    <property type="molecule type" value="Genomic_DNA"/>
</dbReference>
<protein>
    <submittedName>
        <fullName evidence="2">Uncharacterized protein</fullName>
    </submittedName>
</protein>
<gene>
    <name evidence="2" type="ORF">S03H2_39213</name>
</gene>
<proteinExistence type="predicted"/>
<evidence type="ECO:0000256" key="1">
    <source>
        <dbReference type="SAM" id="MobiDB-lite"/>
    </source>
</evidence>
<comment type="caution">
    <text evidence="2">The sequence shown here is derived from an EMBL/GenBank/DDBJ whole genome shotgun (WGS) entry which is preliminary data.</text>
</comment>
<sequence length="31" mass="3721">MPKSKEERLLEKAADSIMRSEMKEKVEKRKD</sequence>
<feature type="region of interest" description="Disordered" evidence="1">
    <location>
        <begin position="1"/>
        <end position="31"/>
    </location>
</feature>
<name>X1FQP2_9ZZZZ</name>
<organism evidence="2">
    <name type="scientific">marine sediment metagenome</name>
    <dbReference type="NCBI Taxonomy" id="412755"/>
    <lineage>
        <taxon>unclassified sequences</taxon>
        <taxon>metagenomes</taxon>
        <taxon>ecological metagenomes</taxon>
    </lineage>
</organism>
<dbReference type="AlphaFoldDB" id="X1FQP2"/>
<accession>X1FQP2</accession>
<evidence type="ECO:0000313" key="2">
    <source>
        <dbReference type="EMBL" id="GAH47961.1"/>
    </source>
</evidence>
<reference evidence="2" key="1">
    <citation type="journal article" date="2014" name="Front. Microbiol.">
        <title>High frequency of phylogenetically diverse reductive dehalogenase-homologous genes in deep subseafloor sedimentary metagenomes.</title>
        <authorList>
            <person name="Kawai M."/>
            <person name="Futagami T."/>
            <person name="Toyoda A."/>
            <person name="Takaki Y."/>
            <person name="Nishi S."/>
            <person name="Hori S."/>
            <person name="Arai W."/>
            <person name="Tsubouchi T."/>
            <person name="Morono Y."/>
            <person name="Uchiyama I."/>
            <person name="Ito T."/>
            <person name="Fujiyama A."/>
            <person name="Inagaki F."/>
            <person name="Takami H."/>
        </authorList>
    </citation>
    <scope>NUCLEOTIDE SEQUENCE</scope>
    <source>
        <strain evidence="2">Expedition CK06-06</strain>
    </source>
</reference>